<protein>
    <submittedName>
        <fullName evidence="1">Uncharacterized protein</fullName>
    </submittedName>
</protein>
<dbReference type="Proteomes" id="UP000512286">
    <property type="component" value="Chromosome"/>
</dbReference>
<evidence type="ECO:0000313" key="1">
    <source>
        <dbReference type="EMBL" id="QLY81841.1"/>
    </source>
</evidence>
<accession>A0A7D6ZJ41</accession>
<organism evidence="1 2">
    <name type="scientific">Clostridium intestinale</name>
    <dbReference type="NCBI Taxonomy" id="36845"/>
    <lineage>
        <taxon>Bacteria</taxon>
        <taxon>Bacillati</taxon>
        <taxon>Bacillota</taxon>
        <taxon>Clostridia</taxon>
        <taxon>Eubacteriales</taxon>
        <taxon>Clostridiaceae</taxon>
        <taxon>Clostridium</taxon>
    </lineage>
</organism>
<name>A0A7D6ZJ41_9CLOT</name>
<evidence type="ECO:0000313" key="2">
    <source>
        <dbReference type="Proteomes" id="UP000512286"/>
    </source>
</evidence>
<dbReference type="RefSeq" id="WP_181603357.1">
    <property type="nucleotide sequence ID" value="NZ_CP059378.1"/>
</dbReference>
<gene>
    <name evidence="1" type="ORF">HZF06_09725</name>
</gene>
<sequence>MKQIENYNANKYNSDIYSEIENGIYEVKEDGEILYVTSLSFIQEPQFDEGSNASNITQYPLEDILDKYYCYISDFYKELNTVDSQKCYQEFASPDLEDIRRLRFLIGKHVYNKEIGKYVELIIE</sequence>
<dbReference type="AlphaFoldDB" id="A0A7D6ZJ41"/>
<proteinExistence type="predicted"/>
<reference evidence="1 2" key="1">
    <citation type="submission" date="2020-07" db="EMBL/GenBank/DDBJ databases">
        <title>Electron transfer.</title>
        <authorList>
            <person name="Huang L."/>
            <person name="Liu X."/>
            <person name="Zhou S."/>
        </authorList>
    </citation>
    <scope>NUCLEOTIDE SEQUENCE [LARGE SCALE GENOMIC DNA]</scope>
    <source>
        <strain evidence="1 2">Lx1</strain>
    </source>
</reference>
<dbReference type="EMBL" id="CP059378">
    <property type="protein sequence ID" value="QLY81841.1"/>
    <property type="molecule type" value="Genomic_DNA"/>
</dbReference>
<dbReference type="KEGG" id="cint:HZF06_09725"/>